<keyword evidence="9 12" id="KW-0472">Membrane</keyword>
<evidence type="ECO:0000256" key="2">
    <source>
        <dbReference type="ARBA" id="ARBA00004141"/>
    </source>
</evidence>
<dbReference type="EMBL" id="MAAO01000002">
    <property type="protein sequence ID" value="OUR99601.1"/>
    <property type="molecule type" value="Genomic_DNA"/>
</dbReference>
<dbReference type="PANTHER" id="PTHR23289:SF2">
    <property type="entry name" value="CYTOCHROME C OXIDASE ASSEMBLY PROTEIN COX15 HOMOLOG"/>
    <property type="match status" value="1"/>
</dbReference>
<comment type="subcellular location">
    <subcellularLocation>
        <location evidence="2">Membrane</location>
        <topology evidence="2">Multi-pass membrane protein</topology>
    </subcellularLocation>
</comment>
<name>A0A1Y5FBN1_9BACT</name>
<sequence length="349" mass="39851">MFKNLERRDIFLWYLILSAMTVLMVFVGGLTRLTGSGLSMVDWKPIMGVIPPLSLESWLEAFENYKRFPEFQQTKSSLTLEGFKSIFYLEYLHRILGRSFAPVLIFPWIFFNFKKKLLRKDNFKILGMLLLGGSQGLMGWYMVKSGLVNDPYVSHYRLAAHLILAIFIMGLFFWMALRELPSAEKAQSESSLLKKLSCIILSLIIVQIIYGAFMAGLGAGHGYNTFPKMGEVWFPEQLQFSGISSLLSKMISDNTFVHFIHRLLAYTLSLLICFMFYKSRKTQLNTSQKSAIKHLLYMVVLQFTLGVITLLTFVPIFMASIHQMGAVALFIAGVYTVFTFSENEITTSL</sequence>
<dbReference type="GO" id="GO:0006784">
    <property type="term" value="P:heme A biosynthetic process"/>
    <property type="evidence" value="ECO:0007669"/>
    <property type="project" value="InterPro"/>
</dbReference>
<gene>
    <name evidence="13" type="ORF">A9Q84_00855</name>
</gene>
<evidence type="ECO:0000256" key="8">
    <source>
        <dbReference type="ARBA" id="ARBA00023133"/>
    </source>
</evidence>
<evidence type="ECO:0000256" key="6">
    <source>
        <dbReference type="ARBA" id="ARBA00023002"/>
    </source>
</evidence>
<evidence type="ECO:0000313" key="13">
    <source>
        <dbReference type="EMBL" id="OUR99601.1"/>
    </source>
</evidence>
<dbReference type="GO" id="GO:0046872">
    <property type="term" value="F:metal ion binding"/>
    <property type="evidence" value="ECO:0007669"/>
    <property type="project" value="UniProtKB-KW"/>
</dbReference>
<feature type="transmembrane region" description="Helical" evidence="12">
    <location>
        <begin position="12"/>
        <end position="33"/>
    </location>
</feature>
<evidence type="ECO:0000256" key="4">
    <source>
        <dbReference type="ARBA" id="ARBA00022723"/>
    </source>
</evidence>
<protein>
    <recommendedName>
        <fullName evidence="15">Heme A synthase</fullName>
    </recommendedName>
</protein>
<keyword evidence="5 12" id="KW-1133">Transmembrane helix</keyword>
<keyword evidence="7" id="KW-0408">Iron</keyword>
<dbReference type="HAMAP" id="MF_01665">
    <property type="entry name" value="HemeA_synth_type2"/>
    <property type="match status" value="1"/>
</dbReference>
<feature type="transmembrane region" description="Helical" evidence="12">
    <location>
        <begin position="324"/>
        <end position="341"/>
    </location>
</feature>
<dbReference type="GO" id="GO:0120547">
    <property type="term" value="F:heme A synthase activity"/>
    <property type="evidence" value="ECO:0007669"/>
    <property type="project" value="UniProtKB-EC"/>
</dbReference>
<proteinExistence type="inferred from homology"/>
<evidence type="ECO:0000256" key="3">
    <source>
        <dbReference type="ARBA" id="ARBA00022692"/>
    </source>
</evidence>
<evidence type="ECO:0000256" key="10">
    <source>
        <dbReference type="ARBA" id="ARBA00044501"/>
    </source>
</evidence>
<evidence type="ECO:0000313" key="14">
    <source>
        <dbReference type="Proteomes" id="UP000196531"/>
    </source>
</evidence>
<keyword evidence="8" id="KW-0350">Heme biosynthesis</keyword>
<reference evidence="14" key="1">
    <citation type="journal article" date="2017" name="Proc. Natl. Acad. Sci. U.S.A.">
        <title>Simulation of Deepwater Horizon oil plume reveals substrate specialization within a complex community of hydrocarbon-degraders.</title>
        <authorList>
            <person name="Hu P."/>
            <person name="Dubinsky E.A."/>
            <person name="Probst A.J."/>
            <person name="Wang J."/>
            <person name="Sieber C.M.K."/>
            <person name="Tom L.M."/>
            <person name="Gardinali P."/>
            <person name="Banfield J.F."/>
            <person name="Atlas R.M."/>
            <person name="Andersen G.L."/>
        </authorList>
    </citation>
    <scope>NUCLEOTIDE SEQUENCE [LARGE SCALE GENOMIC DNA]</scope>
</reference>
<evidence type="ECO:0000256" key="12">
    <source>
        <dbReference type="SAM" id="Phobius"/>
    </source>
</evidence>
<dbReference type="InterPro" id="IPR023754">
    <property type="entry name" value="HemeA_Synthase_type2"/>
</dbReference>
<dbReference type="Proteomes" id="UP000196531">
    <property type="component" value="Unassembled WGS sequence"/>
</dbReference>
<dbReference type="GO" id="GO:0016020">
    <property type="term" value="C:membrane"/>
    <property type="evidence" value="ECO:0007669"/>
    <property type="project" value="UniProtKB-SubCell"/>
</dbReference>
<evidence type="ECO:0000256" key="9">
    <source>
        <dbReference type="ARBA" id="ARBA00023136"/>
    </source>
</evidence>
<organism evidence="13 14">
    <name type="scientific">Halobacteriovorax marinus</name>
    <dbReference type="NCBI Taxonomy" id="97084"/>
    <lineage>
        <taxon>Bacteria</taxon>
        <taxon>Pseudomonadati</taxon>
        <taxon>Bdellovibrionota</taxon>
        <taxon>Bacteriovoracia</taxon>
        <taxon>Bacteriovoracales</taxon>
        <taxon>Halobacteriovoraceae</taxon>
        <taxon>Halobacteriovorax</taxon>
    </lineage>
</organism>
<feature type="transmembrane region" description="Helical" evidence="12">
    <location>
        <begin position="155"/>
        <end position="177"/>
    </location>
</feature>
<comment type="pathway">
    <text evidence="10">Porphyrin-containing compound metabolism; heme A biosynthesis; heme A from heme O: step 1/1.</text>
</comment>
<feature type="transmembrane region" description="Helical" evidence="12">
    <location>
        <begin position="95"/>
        <end position="113"/>
    </location>
</feature>
<keyword evidence="3 12" id="KW-0812">Transmembrane</keyword>
<dbReference type="AlphaFoldDB" id="A0A1Y5FBN1"/>
<feature type="transmembrane region" description="Helical" evidence="12">
    <location>
        <begin position="125"/>
        <end position="143"/>
    </location>
</feature>
<comment type="catalytic activity">
    <reaction evidence="11">
        <text>Fe(II)-heme o + 2 A + H2O = Fe(II)-heme a + 2 AH2</text>
        <dbReference type="Rhea" id="RHEA:63388"/>
        <dbReference type="ChEBI" id="CHEBI:13193"/>
        <dbReference type="ChEBI" id="CHEBI:15377"/>
        <dbReference type="ChEBI" id="CHEBI:17499"/>
        <dbReference type="ChEBI" id="CHEBI:60530"/>
        <dbReference type="ChEBI" id="CHEBI:61715"/>
        <dbReference type="EC" id="1.17.99.9"/>
    </reaction>
    <physiologicalReaction direction="left-to-right" evidence="11">
        <dbReference type="Rhea" id="RHEA:63389"/>
    </physiologicalReaction>
</comment>
<feature type="transmembrane region" description="Helical" evidence="12">
    <location>
        <begin position="198"/>
        <end position="219"/>
    </location>
</feature>
<keyword evidence="4" id="KW-0479">Metal-binding</keyword>
<comment type="caution">
    <text evidence="13">The sequence shown here is derived from an EMBL/GenBank/DDBJ whole genome shotgun (WGS) entry which is preliminary data.</text>
</comment>
<feature type="transmembrane region" description="Helical" evidence="12">
    <location>
        <begin position="297"/>
        <end position="318"/>
    </location>
</feature>
<dbReference type="InterPro" id="IPR003780">
    <property type="entry name" value="COX15/CtaA_fam"/>
</dbReference>
<dbReference type="PANTHER" id="PTHR23289">
    <property type="entry name" value="CYTOCHROME C OXIDASE ASSEMBLY PROTEIN COX15"/>
    <property type="match status" value="1"/>
</dbReference>
<evidence type="ECO:0000256" key="11">
    <source>
        <dbReference type="ARBA" id="ARBA00048044"/>
    </source>
</evidence>
<keyword evidence="6" id="KW-0560">Oxidoreductase</keyword>
<evidence type="ECO:0008006" key="15">
    <source>
        <dbReference type="Google" id="ProtNLM"/>
    </source>
</evidence>
<evidence type="ECO:0000256" key="1">
    <source>
        <dbReference type="ARBA" id="ARBA00001970"/>
    </source>
</evidence>
<comment type="cofactor">
    <cofactor evidence="1">
        <name>heme b</name>
        <dbReference type="ChEBI" id="CHEBI:60344"/>
    </cofactor>
</comment>
<evidence type="ECO:0000256" key="5">
    <source>
        <dbReference type="ARBA" id="ARBA00022989"/>
    </source>
</evidence>
<feature type="transmembrane region" description="Helical" evidence="12">
    <location>
        <begin position="256"/>
        <end position="277"/>
    </location>
</feature>
<evidence type="ECO:0000256" key="7">
    <source>
        <dbReference type="ARBA" id="ARBA00023004"/>
    </source>
</evidence>
<dbReference type="GO" id="GO:0016653">
    <property type="term" value="F:oxidoreductase activity, acting on NAD(P)H, heme protein as acceptor"/>
    <property type="evidence" value="ECO:0007669"/>
    <property type="project" value="TreeGrafter"/>
</dbReference>
<dbReference type="Pfam" id="PF02628">
    <property type="entry name" value="COX15-CtaA"/>
    <property type="match status" value="1"/>
</dbReference>
<accession>A0A1Y5FBN1</accession>